<dbReference type="InterPro" id="IPR002397">
    <property type="entry name" value="Cyt_P450_B"/>
</dbReference>
<organism evidence="5 6">
    <name type="scientific">Niveomyces insectorum RCEF 264</name>
    <dbReference type="NCBI Taxonomy" id="1081102"/>
    <lineage>
        <taxon>Eukaryota</taxon>
        <taxon>Fungi</taxon>
        <taxon>Dikarya</taxon>
        <taxon>Ascomycota</taxon>
        <taxon>Pezizomycotina</taxon>
        <taxon>Sordariomycetes</taxon>
        <taxon>Hypocreomycetidae</taxon>
        <taxon>Hypocreales</taxon>
        <taxon>Cordycipitaceae</taxon>
        <taxon>Niveomyces</taxon>
    </lineage>
</organism>
<evidence type="ECO:0000313" key="6">
    <source>
        <dbReference type="Proteomes" id="UP000076874"/>
    </source>
</evidence>
<proteinExistence type="inferred from homology"/>
<dbReference type="OrthoDB" id="1055148at2759"/>
<evidence type="ECO:0000256" key="3">
    <source>
        <dbReference type="ARBA" id="ARBA00022723"/>
    </source>
</evidence>
<dbReference type="InterPro" id="IPR001128">
    <property type="entry name" value="Cyt_P450"/>
</dbReference>
<evidence type="ECO:0000256" key="2">
    <source>
        <dbReference type="ARBA" id="ARBA00022617"/>
    </source>
</evidence>
<evidence type="ECO:0000256" key="1">
    <source>
        <dbReference type="ARBA" id="ARBA00010617"/>
    </source>
</evidence>
<dbReference type="GO" id="GO:0016705">
    <property type="term" value="F:oxidoreductase activity, acting on paired donors, with incorporation or reduction of molecular oxygen"/>
    <property type="evidence" value="ECO:0007669"/>
    <property type="project" value="InterPro"/>
</dbReference>
<dbReference type="STRING" id="1081102.A0A167PCN4"/>
<comment type="similarity">
    <text evidence="1">Belongs to the cytochrome P450 family.</text>
</comment>
<name>A0A167PCN4_9HYPO</name>
<keyword evidence="6" id="KW-1185">Reference proteome</keyword>
<sequence length="103" mass="11794">MNPDIYPDPERWNPGRYLPDRAEDKKAPLSYVGWGTGRHPCLGMRFAKLEVGIIAAMFTAAFDFELVDDKGKKVDTAPSPNRNYFAASKPDEEVRIRYTMRQQ</sequence>
<gene>
    <name evidence="5" type="ORF">SPI_07531</name>
</gene>
<evidence type="ECO:0000313" key="5">
    <source>
        <dbReference type="EMBL" id="OAA56524.1"/>
    </source>
</evidence>
<dbReference type="GO" id="GO:0020037">
    <property type="term" value="F:heme binding"/>
    <property type="evidence" value="ECO:0007669"/>
    <property type="project" value="InterPro"/>
</dbReference>
<keyword evidence="4" id="KW-0408">Iron</keyword>
<dbReference type="PANTHER" id="PTHR24304:SF2">
    <property type="entry name" value="24-HYDROXYCHOLESTEROL 7-ALPHA-HYDROXYLASE"/>
    <property type="match status" value="1"/>
</dbReference>
<dbReference type="PRINTS" id="PR00359">
    <property type="entry name" value="BP450"/>
</dbReference>
<keyword evidence="2" id="KW-0349">Heme</keyword>
<protein>
    <submittedName>
        <fullName evidence="5">Cytochrome P450 6A1</fullName>
    </submittedName>
</protein>
<dbReference type="AlphaFoldDB" id="A0A167PCN4"/>
<dbReference type="Gene3D" id="1.10.630.10">
    <property type="entry name" value="Cytochrome P450"/>
    <property type="match status" value="1"/>
</dbReference>
<dbReference type="PANTHER" id="PTHR24304">
    <property type="entry name" value="CYTOCHROME P450 FAMILY 7"/>
    <property type="match status" value="1"/>
</dbReference>
<dbReference type="Pfam" id="PF00067">
    <property type="entry name" value="p450"/>
    <property type="match status" value="1"/>
</dbReference>
<dbReference type="GO" id="GO:0005506">
    <property type="term" value="F:iron ion binding"/>
    <property type="evidence" value="ECO:0007669"/>
    <property type="project" value="InterPro"/>
</dbReference>
<comment type="caution">
    <text evidence="5">The sequence shown here is derived from an EMBL/GenBank/DDBJ whole genome shotgun (WGS) entry which is preliminary data.</text>
</comment>
<dbReference type="Proteomes" id="UP000076874">
    <property type="component" value="Unassembled WGS sequence"/>
</dbReference>
<dbReference type="InterPro" id="IPR036396">
    <property type="entry name" value="Cyt_P450_sf"/>
</dbReference>
<dbReference type="SUPFAM" id="SSF48264">
    <property type="entry name" value="Cytochrome P450"/>
    <property type="match status" value="1"/>
</dbReference>
<evidence type="ECO:0000256" key="4">
    <source>
        <dbReference type="ARBA" id="ARBA00023004"/>
    </source>
</evidence>
<reference evidence="5 6" key="1">
    <citation type="journal article" date="2016" name="Genome Biol. Evol.">
        <title>Divergent and convergent evolution of fungal pathogenicity.</title>
        <authorList>
            <person name="Shang Y."/>
            <person name="Xiao G."/>
            <person name="Zheng P."/>
            <person name="Cen K."/>
            <person name="Zhan S."/>
            <person name="Wang C."/>
        </authorList>
    </citation>
    <scope>NUCLEOTIDE SEQUENCE [LARGE SCALE GENOMIC DNA]</scope>
    <source>
        <strain evidence="5 6">RCEF 264</strain>
    </source>
</reference>
<dbReference type="EMBL" id="AZHD01000016">
    <property type="protein sequence ID" value="OAA56524.1"/>
    <property type="molecule type" value="Genomic_DNA"/>
</dbReference>
<dbReference type="InterPro" id="IPR050529">
    <property type="entry name" value="CYP450_sterol_14alpha_dmase"/>
</dbReference>
<keyword evidence="3" id="KW-0479">Metal-binding</keyword>
<dbReference type="GO" id="GO:0004497">
    <property type="term" value="F:monooxygenase activity"/>
    <property type="evidence" value="ECO:0007669"/>
    <property type="project" value="InterPro"/>
</dbReference>
<accession>A0A167PCN4</accession>